<evidence type="ECO:0000313" key="2">
    <source>
        <dbReference type="EMBL" id="KAF3431711.1"/>
    </source>
</evidence>
<protein>
    <submittedName>
        <fullName evidence="2">Uncharacterized protein</fullName>
    </submittedName>
</protein>
<dbReference type="OrthoDB" id="1662399at2759"/>
<dbReference type="Proteomes" id="UP000796880">
    <property type="component" value="Unassembled WGS sequence"/>
</dbReference>
<accession>A0A8K0GNS5</accession>
<feature type="region of interest" description="Disordered" evidence="1">
    <location>
        <begin position="51"/>
        <end position="88"/>
    </location>
</feature>
<evidence type="ECO:0000256" key="1">
    <source>
        <dbReference type="SAM" id="MobiDB-lite"/>
    </source>
</evidence>
<name>A0A8K0GNS5_9ROSA</name>
<keyword evidence="3" id="KW-1185">Reference proteome</keyword>
<feature type="compositionally biased region" description="Low complexity" evidence="1">
    <location>
        <begin position="63"/>
        <end position="72"/>
    </location>
</feature>
<dbReference type="PANTHER" id="PTHR36715:SF1">
    <property type="entry name" value="PROTEIN, PUTATIVE-RELATED"/>
    <property type="match status" value="1"/>
</dbReference>
<feature type="compositionally biased region" description="Acidic residues" evidence="1">
    <location>
        <begin position="51"/>
        <end position="62"/>
    </location>
</feature>
<organism evidence="2 3">
    <name type="scientific">Rhamnella rubrinervis</name>
    <dbReference type="NCBI Taxonomy" id="2594499"/>
    <lineage>
        <taxon>Eukaryota</taxon>
        <taxon>Viridiplantae</taxon>
        <taxon>Streptophyta</taxon>
        <taxon>Embryophyta</taxon>
        <taxon>Tracheophyta</taxon>
        <taxon>Spermatophyta</taxon>
        <taxon>Magnoliopsida</taxon>
        <taxon>eudicotyledons</taxon>
        <taxon>Gunneridae</taxon>
        <taxon>Pentapetalae</taxon>
        <taxon>rosids</taxon>
        <taxon>fabids</taxon>
        <taxon>Rosales</taxon>
        <taxon>Rhamnaceae</taxon>
        <taxon>rhamnoid group</taxon>
        <taxon>Rhamneae</taxon>
        <taxon>Rhamnella</taxon>
    </lineage>
</organism>
<proteinExistence type="predicted"/>
<dbReference type="EMBL" id="VOIH02000012">
    <property type="protein sequence ID" value="KAF3431711.1"/>
    <property type="molecule type" value="Genomic_DNA"/>
</dbReference>
<gene>
    <name evidence="2" type="ORF">FNV43_RR26445</name>
</gene>
<reference evidence="2" key="1">
    <citation type="submission" date="2020-03" db="EMBL/GenBank/DDBJ databases">
        <title>A high-quality chromosome-level genome assembly of a woody plant with both climbing and erect habits, Rhamnella rubrinervis.</title>
        <authorList>
            <person name="Lu Z."/>
            <person name="Yang Y."/>
            <person name="Zhu X."/>
            <person name="Sun Y."/>
        </authorList>
    </citation>
    <scope>NUCLEOTIDE SEQUENCE</scope>
    <source>
        <strain evidence="2">BYM</strain>
        <tissue evidence="2">Leaf</tissue>
    </source>
</reference>
<sequence>MGALIIAMVASFGTIVSRIKLLIMRLRHRYCSSVASEPFLRMLDDDDFSDVSEDEAVGEGDDVSWSSSSSISEFEDDEDERTSTSDDSNWRHVDEHFCVKGSSHYLDDQGQNRNLRNRRRKSLSENRFSWSDFATGKSVVKLWDSLGLG</sequence>
<evidence type="ECO:0000313" key="3">
    <source>
        <dbReference type="Proteomes" id="UP000796880"/>
    </source>
</evidence>
<dbReference type="PANTHER" id="PTHR36715">
    <property type="entry name" value="BNAANNG41370D PROTEIN"/>
    <property type="match status" value="1"/>
</dbReference>
<comment type="caution">
    <text evidence="2">The sequence shown here is derived from an EMBL/GenBank/DDBJ whole genome shotgun (WGS) entry which is preliminary data.</text>
</comment>
<dbReference type="AlphaFoldDB" id="A0A8K0GNS5"/>